<dbReference type="AlphaFoldDB" id="A0A550BV08"/>
<keyword evidence="2" id="KW-1185">Reference proteome</keyword>
<evidence type="ECO:0000313" key="1">
    <source>
        <dbReference type="EMBL" id="TRM56377.1"/>
    </source>
</evidence>
<name>A0A550BV08_9AGAR</name>
<accession>A0A550BV08</accession>
<organism evidence="1 2">
    <name type="scientific">Schizophyllum amplum</name>
    <dbReference type="NCBI Taxonomy" id="97359"/>
    <lineage>
        <taxon>Eukaryota</taxon>
        <taxon>Fungi</taxon>
        <taxon>Dikarya</taxon>
        <taxon>Basidiomycota</taxon>
        <taxon>Agaricomycotina</taxon>
        <taxon>Agaricomycetes</taxon>
        <taxon>Agaricomycetidae</taxon>
        <taxon>Agaricales</taxon>
        <taxon>Schizophyllaceae</taxon>
        <taxon>Schizophyllum</taxon>
    </lineage>
</organism>
<comment type="caution">
    <text evidence="1">The sequence shown here is derived from an EMBL/GenBank/DDBJ whole genome shotgun (WGS) entry which is preliminary data.</text>
</comment>
<dbReference type="Proteomes" id="UP000320762">
    <property type="component" value="Unassembled WGS sequence"/>
</dbReference>
<evidence type="ECO:0000313" key="2">
    <source>
        <dbReference type="Proteomes" id="UP000320762"/>
    </source>
</evidence>
<protein>
    <submittedName>
        <fullName evidence="1">Uncharacterized protein</fullName>
    </submittedName>
</protein>
<reference evidence="1 2" key="1">
    <citation type="journal article" date="2019" name="New Phytol.">
        <title>Comparative genomics reveals unique wood-decay strategies and fruiting body development in the Schizophyllaceae.</title>
        <authorList>
            <person name="Almasi E."/>
            <person name="Sahu N."/>
            <person name="Krizsan K."/>
            <person name="Balint B."/>
            <person name="Kovacs G.M."/>
            <person name="Kiss B."/>
            <person name="Cseklye J."/>
            <person name="Drula E."/>
            <person name="Henrissat B."/>
            <person name="Nagy I."/>
            <person name="Chovatia M."/>
            <person name="Adam C."/>
            <person name="LaButti K."/>
            <person name="Lipzen A."/>
            <person name="Riley R."/>
            <person name="Grigoriev I.V."/>
            <person name="Nagy L.G."/>
        </authorList>
    </citation>
    <scope>NUCLEOTIDE SEQUENCE [LARGE SCALE GENOMIC DNA]</scope>
    <source>
        <strain evidence="1 2">NL-1724</strain>
    </source>
</reference>
<dbReference type="EMBL" id="VDMD01000071">
    <property type="protein sequence ID" value="TRM56377.1"/>
    <property type="molecule type" value="Genomic_DNA"/>
</dbReference>
<gene>
    <name evidence="1" type="ORF">BD626DRAFT_575775</name>
</gene>
<proteinExistence type="predicted"/>
<sequence length="357" mass="40673">MSATNAHPLVPLNLPTNARLFRQNYSWTFGRELRLGEIFDYYALLQFYAALESGKGRRVTSSITRFQFDSLGVVSPIQEEFLEGDGGIPRHAVHFLGPWRIVTAIRNAVNGLARDAAFRIPQELFEKWEKDEGAFQWEGRAFDDTGRTVVNFHVDIEETGEHRLLTLHAKTYNDLFVPGNNMRWLAAHGIDPTRYLYQRLANGRLLLISWWEVISVPRDPISKPIELEIHSRTYDYTPQLVFPQIGRHTVFGMFFDLHAPTPINFTVPVLAGGWCILWHHRSAIVPAGALRRPGTVLIRSSPENILSYVETVVREPIVIPPNRNVSIIWRVVCVHCFHQNAAATHNPCVHHAHQAPS</sequence>
<dbReference type="OrthoDB" id="10608993at2759"/>